<reference evidence="2 3" key="1">
    <citation type="submission" date="2019-03" db="EMBL/GenBank/DDBJ databases">
        <authorList>
            <person name="Kim M.K.M."/>
        </authorList>
    </citation>
    <scope>NUCLEOTIDE SEQUENCE [LARGE SCALE GENOMIC DNA]</scope>
    <source>
        <strain evidence="2 3">17J68-12</strain>
    </source>
</reference>
<feature type="chain" id="PRO_5020636853" description="T9SS type A sorting domain-containing protein" evidence="1">
    <location>
        <begin position="22"/>
        <end position="102"/>
    </location>
</feature>
<protein>
    <recommendedName>
        <fullName evidence="4">T9SS type A sorting domain-containing protein</fullName>
    </recommendedName>
</protein>
<evidence type="ECO:0000256" key="1">
    <source>
        <dbReference type="SAM" id="SignalP"/>
    </source>
</evidence>
<comment type="caution">
    <text evidence="2">The sequence shown here is derived from an EMBL/GenBank/DDBJ whole genome shotgun (WGS) entry which is preliminary data.</text>
</comment>
<keyword evidence="3" id="KW-1185">Reference proteome</keyword>
<dbReference type="EMBL" id="SJZI01000042">
    <property type="protein sequence ID" value="TCJ14565.1"/>
    <property type="molecule type" value="Genomic_DNA"/>
</dbReference>
<gene>
    <name evidence="2" type="ORF">EPD60_11315</name>
</gene>
<name>A0A4R1BC13_9BACT</name>
<accession>A0A4R1BC13</accession>
<dbReference type="AlphaFoldDB" id="A0A4R1BC13"/>
<sequence>MRTILLLFLAFLLVTAAQGQAVTTAAHVNTARQVLSIEAPESHRVTIVRIIDGDGSTVRTISTAPGSLLRFSISTLPPGRYLLRTNDPALAETWFTKEKEPR</sequence>
<evidence type="ECO:0008006" key="4">
    <source>
        <dbReference type="Google" id="ProtNLM"/>
    </source>
</evidence>
<organism evidence="2 3">
    <name type="scientific">Flaviaesturariibacter flavus</name>
    <dbReference type="NCBI Taxonomy" id="2502780"/>
    <lineage>
        <taxon>Bacteria</taxon>
        <taxon>Pseudomonadati</taxon>
        <taxon>Bacteroidota</taxon>
        <taxon>Chitinophagia</taxon>
        <taxon>Chitinophagales</taxon>
        <taxon>Chitinophagaceae</taxon>
        <taxon>Flaviaestuariibacter</taxon>
    </lineage>
</organism>
<keyword evidence="1" id="KW-0732">Signal</keyword>
<feature type="signal peptide" evidence="1">
    <location>
        <begin position="1"/>
        <end position="21"/>
    </location>
</feature>
<proteinExistence type="predicted"/>
<dbReference type="Proteomes" id="UP000295334">
    <property type="component" value="Unassembled WGS sequence"/>
</dbReference>
<evidence type="ECO:0000313" key="2">
    <source>
        <dbReference type="EMBL" id="TCJ14565.1"/>
    </source>
</evidence>
<evidence type="ECO:0000313" key="3">
    <source>
        <dbReference type="Proteomes" id="UP000295334"/>
    </source>
</evidence>
<dbReference type="RefSeq" id="WP_131449555.1">
    <property type="nucleotide sequence ID" value="NZ_SJZI01000042.1"/>
</dbReference>